<dbReference type="Pfam" id="PF13568">
    <property type="entry name" value="OMP_b-brl_2"/>
    <property type="match status" value="1"/>
</dbReference>
<comment type="caution">
    <text evidence="4">The sequence shown here is derived from an EMBL/GenBank/DDBJ whole genome shotgun (WGS) entry which is preliminary data.</text>
</comment>
<sequence>MADHRRPGYLVIGVNDDGSRNGTIVDEQFIQTLLGYRTDGRIVPPPAMAVGKFVYPDGEVAVVEVQPSFFPPARYKGKVCVRIGPRKGVANEAEERILSEKRSSFARSFDTRPCYGISAQSDSTGHKKSRPLAVKPVPAADAAPAPTPGPAPKKVRKPYEMKVPKDRIVLDLNAANWIRHDQANGFRTRAYSRGLNLYGMYDLQIKKSRVSFAFGAGISFVDIYNNSTLYDSTGGSGAKFTPMPNYPDTVKLNKVAMTYIDIPLELRIRSNRDRFDQVWKVNIGFKAGIRIDAYTRTIYKDPRESERLKPYPDFNLWRMGPTLRIGYSSFNFTAYYGVLGVFKSDRGPNLNEWSFGISFNGL</sequence>
<reference evidence="4" key="1">
    <citation type="submission" date="2024-03" db="EMBL/GenBank/DDBJ databases">
        <authorList>
            <consortium name="ELIXIR-Norway"/>
            <consortium name="Elixir Norway"/>
        </authorList>
    </citation>
    <scope>NUCLEOTIDE SEQUENCE</scope>
</reference>
<gene>
    <name evidence="4" type="ORF">CSSPJE1EN2_LOCUS25501</name>
</gene>
<evidence type="ECO:0008006" key="6">
    <source>
        <dbReference type="Google" id="ProtNLM"/>
    </source>
</evidence>
<dbReference type="InterPro" id="IPR025665">
    <property type="entry name" value="Beta-barrel_OMP_2"/>
</dbReference>
<organism evidence="4 5">
    <name type="scientific">Sphagnum jensenii</name>
    <dbReference type="NCBI Taxonomy" id="128206"/>
    <lineage>
        <taxon>Eukaryota</taxon>
        <taxon>Viridiplantae</taxon>
        <taxon>Streptophyta</taxon>
        <taxon>Embryophyta</taxon>
        <taxon>Bryophyta</taxon>
        <taxon>Sphagnophytina</taxon>
        <taxon>Sphagnopsida</taxon>
        <taxon>Sphagnales</taxon>
        <taxon>Sphagnaceae</taxon>
        <taxon>Sphagnum</taxon>
    </lineage>
</organism>
<protein>
    <recommendedName>
        <fullName evidence="6">Outer membrane protein beta-barrel domain-containing protein</fullName>
    </recommendedName>
</protein>
<dbReference type="Gene3D" id="3.30.950.30">
    <property type="entry name" value="Schlafen, AAA domain"/>
    <property type="match status" value="1"/>
</dbReference>
<evidence type="ECO:0000256" key="1">
    <source>
        <dbReference type="SAM" id="MobiDB-lite"/>
    </source>
</evidence>
<feature type="region of interest" description="Disordered" evidence="1">
    <location>
        <begin position="137"/>
        <end position="156"/>
    </location>
</feature>
<keyword evidence="5" id="KW-1185">Reference proteome</keyword>
<dbReference type="EMBL" id="CAXHBF010000225">
    <property type="protein sequence ID" value="CAK9855569.1"/>
    <property type="molecule type" value="Genomic_DNA"/>
</dbReference>
<evidence type="ECO:0000313" key="4">
    <source>
        <dbReference type="EMBL" id="CAK9855569.1"/>
    </source>
</evidence>
<evidence type="ECO:0000259" key="2">
    <source>
        <dbReference type="Pfam" id="PF04326"/>
    </source>
</evidence>
<dbReference type="InterPro" id="IPR038461">
    <property type="entry name" value="Schlafen_AlbA_2_dom_sf"/>
</dbReference>
<evidence type="ECO:0000313" key="5">
    <source>
        <dbReference type="Proteomes" id="UP001497522"/>
    </source>
</evidence>
<name>A0ABP0ZYH8_9BRYO</name>
<proteinExistence type="predicted"/>
<dbReference type="Pfam" id="PF04326">
    <property type="entry name" value="SLFN_AlbA_2"/>
    <property type="match status" value="1"/>
</dbReference>
<dbReference type="InterPro" id="IPR007421">
    <property type="entry name" value="Schlafen_AlbA_2_dom"/>
</dbReference>
<feature type="domain" description="Schlafen AlbA-2" evidence="2">
    <location>
        <begin position="8"/>
        <end position="87"/>
    </location>
</feature>
<dbReference type="Proteomes" id="UP001497522">
    <property type="component" value="Unassembled WGS sequence"/>
</dbReference>
<evidence type="ECO:0000259" key="3">
    <source>
        <dbReference type="Pfam" id="PF13568"/>
    </source>
</evidence>
<accession>A0ABP0ZYH8</accession>
<feature type="domain" description="Outer membrane protein beta-barrel" evidence="3">
    <location>
        <begin position="194"/>
        <end position="334"/>
    </location>
</feature>